<feature type="compositionally biased region" description="Polar residues" evidence="1">
    <location>
        <begin position="2864"/>
        <end position="2880"/>
    </location>
</feature>
<organism evidence="4 5">
    <name type="scientific">Drosophila rubida</name>
    <dbReference type="NCBI Taxonomy" id="30044"/>
    <lineage>
        <taxon>Eukaryota</taxon>
        <taxon>Metazoa</taxon>
        <taxon>Ecdysozoa</taxon>
        <taxon>Arthropoda</taxon>
        <taxon>Hexapoda</taxon>
        <taxon>Insecta</taxon>
        <taxon>Pterygota</taxon>
        <taxon>Neoptera</taxon>
        <taxon>Endopterygota</taxon>
        <taxon>Diptera</taxon>
        <taxon>Brachycera</taxon>
        <taxon>Muscomorpha</taxon>
        <taxon>Ephydroidea</taxon>
        <taxon>Drosophilidae</taxon>
        <taxon>Drosophila</taxon>
    </lineage>
</organism>
<feature type="region of interest" description="Disordered" evidence="1">
    <location>
        <begin position="5044"/>
        <end position="5086"/>
    </location>
</feature>
<protein>
    <recommendedName>
        <fullName evidence="3">Bridge-like lipid transfer protein family member 1 C-terminal domain-containing protein</fullName>
    </recommendedName>
</protein>
<feature type="region of interest" description="Disordered" evidence="1">
    <location>
        <begin position="4365"/>
        <end position="4395"/>
    </location>
</feature>
<feature type="compositionally biased region" description="Basic and acidic residues" evidence="1">
    <location>
        <begin position="3146"/>
        <end position="3155"/>
    </location>
</feature>
<feature type="region of interest" description="Disordered" evidence="1">
    <location>
        <begin position="5178"/>
        <end position="5198"/>
    </location>
</feature>
<feature type="compositionally biased region" description="Basic and acidic residues" evidence="1">
    <location>
        <begin position="2555"/>
        <end position="2568"/>
    </location>
</feature>
<feature type="compositionally biased region" description="Low complexity" evidence="1">
    <location>
        <begin position="3182"/>
        <end position="3198"/>
    </location>
</feature>
<feature type="domain" description="Bridge-like lipid transfer protein family member 1 C-terminal" evidence="3">
    <location>
        <begin position="4435"/>
        <end position="5172"/>
    </location>
</feature>
<feature type="compositionally biased region" description="Low complexity" evidence="1">
    <location>
        <begin position="4214"/>
        <end position="4223"/>
    </location>
</feature>
<name>A0AAD4PMZ5_9MUSC</name>
<evidence type="ECO:0000313" key="4">
    <source>
        <dbReference type="EMBL" id="KAH8377519.1"/>
    </source>
</evidence>
<feature type="compositionally biased region" description="Basic residues" evidence="1">
    <location>
        <begin position="4653"/>
        <end position="4663"/>
    </location>
</feature>
<dbReference type="PANTHER" id="PTHR31640">
    <property type="entry name" value="TRANSMEMBRANE PROTEIN KIAA1109"/>
    <property type="match status" value="1"/>
</dbReference>
<feature type="region of interest" description="Disordered" evidence="1">
    <location>
        <begin position="2131"/>
        <end position="2191"/>
    </location>
</feature>
<feature type="region of interest" description="Disordered" evidence="1">
    <location>
        <begin position="3988"/>
        <end position="4028"/>
    </location>
</feature>
<reference evidence="4" key="1">
    <citation type="journal article" date="2021" name="Mol. Ecol. Resour.">
        <title>Phylogenomic analyses of the genus Drosophila reveals genomic signals of climate adaptation.</title>
        <authorList>
            <person name="Li F."/>
            <person name="Rane R.V."/>
            <person name="Luria V."/>
            <person name="Xiong Z."/>
            <person name="Chen J."/>
            <person name="Li Z."/>
            <person name="Catullo R.A."/>
            <person name="Griffin P.C."/>
            <person name="Schiffer M."/>
            <person name="Pearce S."/>
            <person name="Lee S.F."/>
            <person name="McElroy K."/>
            <person name="Stocker A."/>
            <person name="Shirriffs J."/>
            <person name="Cockerell F."/>
            <person name="Coppin C."/>
            <person name="Sgro C.M."/>
            <person name="Karger A."/>
            <person name="Cain J.W."/>
            <person name="Weber J.A."/>
            <person name="Santpere G."/>
            <person name="Kirschner M.W."/>
            <person name="Hoffmann A.A."/>
            <person name="Oakeshott J.G."/>
            <person name="Zhang G."/>
        </authorList>
    </citation>
    <scope>NUCLEOTIDE SEQUENCE</scope>
    <source>
        <strain evidence="4">BGI-SZ-2011g</strain>
    </source>
</reference>
<feature type="compositionally biased region" description="Low complexity" evidence="1">
    <location>
        <begin position="2485"/>
        <end position="2494"/>
    </location>
</feature>
<feature type="compositionally biased region" description="Low complexity" evidence="1">
    <location>
        <begin position="4669"/>
        <end position="4684"/>
    </location>
</feature>
<sequence>KKMDDVDETSDNGFPLGFPDVGNWNRTHNVPLENMKIDAPMIWLICSLLTTITWVTYNNFYNSRLVGMLITKIANRWFIKGAYFKIGSVALNPLAGKIMFRDFVYITFDYTMRVQDGYFIFRWWRSYMPKDVSEDLSHSDTRLSVQLNGYELHIYNRSDLYDKLEKTFGLEPSLLIPNDVLSHEERNKLREHNMNMENARQSQRVNAVKNSEAMQATTWRDLIPVIKIDISSGRFVFGNRLTPTTLSISMEEAHCTYSTKPAVCQLDHFMHFVKARVENAKVLFCPSPKYTGLIDEPPRYMGEGFVVMMSNQMDLYFYMDEPGVVPEVPVQIVLANGDVVEPSPPVWGINAHCLKGTDFSYGPWADRQRDHLYRYFYPSDWKEAEVTPTPQPGELRSYQSFDVTLCVLNEATIDILFSKEKETNAMHINVGPASYVEVTIPWVTLADGYTSKIQGQLFHVEATTSLQFRSLAEFESLEYKVRIHYPTKWNAPQDWNISLAGCKTSAFIVYKHKCFFQDLIEDWANKARPDILSFVPYTCNFNIRLHEFEILMLCNEYNWIDCSSANQENNHLAFCGDVFEMSFALPFDDFLPKTVTLKFWIHGEGLDLSMYVPEVSSVRPIVLAIDENARLLTREGKLIRRPELYTKKWRKICQRSAGWIDCWAVPILALSIQYVYHPVPPLGPDPQADITTPEKEEILLSPMRIPKVRKSPVGNNWQQSLPEQHIKFDPGTLPADHVTVELEIGSSVLMAYGNVLRNFISLKENIFGEDQSFTDMEQSNVNLKEPNATPNPKDQLLAKEKELANKSISETTAPEEKRKPFDPRLYRPLEVMVSVIVHDIQAHVMKNCNPDDPPCPVVLIERFGFEMNKRYHETTLQVLVSPAYLLTADTLQRQRREQHIQQGHLLLSAVQVRGHAMFSNEGCALDEDTLEYSWLVEVQLGKLTGKLTLPQLVNVVTGLETLILLAIDPENCLKSPKTVRNCHHGVPSNLCPQTKEENKYKCPSSEDIKYKMTRVSVDAVDVYLIESGTALHAWISPIRLANCNLHGQRVKSGISGLLPSILLRLFMLHAGNAPSSSYNTNTTGSNRSGKLRRADQDSLKSQDAPSSSHYAHKPTGKRSSNSFSQRRDSREEGARSKLRDEAHAAKRTPEVPELSENWVEVGCTSLGPILLEGASALPIPDHELHLVQHNFLREHDAKFKRLWFLWSNNGSALSSGTEISRCGCIGGCAFFGSNRNGQKFFKPTAQDVNDNYNIARYFIINNNKDFGFGESILHQGQLVFHTPPYSLHCVSLHDSADFNGKGKLYRPAVELRNGSLKKSELCALPDGTKFKIGGGVIEKPELSSSRNKSRESIGSPNTLERRSKRYTCTRQTSVEVPYARLLDSPSKKLQLQHDSVDGGNASSHRRGSDSHRLRVSPPKTSISDSRLTGEVAIDDEHEMPDEMSHSAPHSHPLEFEIADIALHAGDQLPREVQRTISLTSENPSEMFFSAEEDISNVMSQRGSMKQRSGTGSIILSGKKRFSSDLSIGAQNENGSHTLPTYRSDLEIHAPENNKTLPKRPQSTTELNEDARRIHGLATPIRKITNISSRPEYRHFVHDADSRGSSSGTPSLSSNSFISAMSSQEDVALVNLHQQVNRPIIDSPLLMASYLNHLSQVKCFNWNGCSFPLGPDVFSTPLFHENEDGGLTYIGSKMLPHFDLYSCWREIKVVPRYENSTGSNSSATFMGGPKSHPWDPSVLLKEEESDKTTNGFDDGEFMSLQAEGGAACTSVVARLKGQMNVFLTPLLLEGLQRMVEAAIPTIQSMHLLSVVNFIHASCIAKVKNDNILKRDQSLSYWSQVHSNSKRSTTERHLQGPGDSFLSDVYEESISTKTQGLIVLPKVSITMLQSSIVEEIISVAALDNVQDLSCVSLLTFYMEGISTKFHLGKTTRASMHNVYIQQAVQSGSSHKKGGIMKGTRALLAHLSSQTRPDNVQGEPILIETSEKQLEELVITLDIGRAHAQLRRLKTEGQSCAPETPVIVTAIPEHKSKVLFECLKMPESTGIESIGYIMFECGLEGVGMKIVKRSHFEKSENSKEELAEMTVGAEGVTATGGGFNLNELVVSSGNEAAAAQTDGTGATSKAEAAWRLITKKPPTPKTPKEKFQHTPDVTDNSAAGAAKPPPDEDVEKGAGTAGHNAGAQKQNGAGKDAKEGYDKALSNVKGTDKTSSCVIELKSVWFNFAAPPCVPITRKIDLTRLDWNLLSTASPAITAWMNPSNRLAIKIVALLKALHTRQTAVAACLMADAMENEKIKRNPKIKKSRYANNYTLLSKTLQEDPSCQLCYIMQKLVLDEGVQRTEQIFKHGEVPHLNTLRQGIIVLSRQWKNTLYNPILFEHQYKNKLARPINVTFSFPQNEEECEADECEGDVEMGAYAGVGEHPEESENALLLGQTQHHRTHIDNSQYGGMSYAHEAAHQGPASQRSTSTSPNIHHTRRGLSKVHSKASNYSHGNSSRSSIQMLPIISNLVEKQMPEFEYGALQEGSLSSTNSVNKFWLGAENHKEDLYFWMAKQQDNNKKKEHAAEKEHARPAPPKMPGQPHTRSGIMQDSIKLLDAHLIFEPLLTCLGVMPQQMINKFSNADISSLENFGTNLSLIGTFDSIRVDIVVSEAGDKKNNTNTKPAKLNKKSNGGRASIMMDTPLFLCERVGVELEVLKMSDGMVDQARQNVIYMSRRQLKKHTSTVVNFSLNVRFISQQVNMPLLRLLHQICNMYQNVKDAQNEFHEQPELSKKSQTKDECSLASEPTDLLPFASVNERFGHGESFSDERYDKFNETMPTMPTTRGRGSGLAPIIQLTPSPNAKNRPQSFAQKLRSTGKSVKGKLGYTNLNESSSSPLRDSPTLSLHDQNILKMSTESKASLNGGCATSVSGDYNNTLTKSGMAPMPPLLETPNCWKTIYHLLELYGTMPETKTVVQRSSLNEHKKPAATFGNNEDDDLTIAPTPLPQHREMHLLDGVPQERTRLIVFGVAKIHKTRLLATLSGLKLESEITTLNSTATWRKKARPVSLECSLTGQVGRAMIVLLEGVAPSQQTVVKVTVGKSQTLYSSLSKRGKDKNSGLLSIGAVNIDIPQHPVALHGMMTRSSKQLSSTLQELRVKRNSGRSTLRSHTAEEPESPFHARNSGGASSGVGTASEMRERTVSGGAQQQPQMAARRAARLAQSKPAAAHQNGLLQPLVMQFNVLLQSLSINAALLPSLQAQYRMNHVSSMGVTGQRAKFVIDLPTHTLSFNTKIQNEMNLPSEACIGLPPVHVLAEYIPDNRQEHTETIEGIVLRQGGYVNASAEIGEFERCLTTDLLNHLVFVQKVFMREINEVLQKVYGGEKPVPLWTEESGDSASVQESTLKRILFSINISMKRIQLTATTPCSSAVRFETGTLELQLSNRVKNLGDLSNRKLFFKAHIDFNLSLGQIIRNVIFDEAEPEFQQYAFFHTTIGLRNAFQDELLNEDKELILLTLKRPLVYVQPIAVDKAILVWLNYKNAYEYWAEKRANLCYDHTPQTTQQVFDRVAFGQIASSNLSTLFLQLTVEDMGICLPLKQVNTVSYGSRSYHQDFDAKGAVVITLENTIISACNSGSLVSKGKFQGLCLRFADDFETNLDDWKPSCVEPIMNVCVVSEGTFEVCSRTTAAKKGENAKWLLNVKWQMEGVDIHLDVNIGKQLSSLGHTLTMLTGFEEDDTQMESPDSDEGDQSCRDTYVRRRGEFDNLPAFVFDPTIDSKKRSFMMEKEMAEQLKIINDLRTLGASHNTVAHEERRLQELQAVCYKYFRRDMIQKWKRPSLRRSLKNYSRSHSYIGSGGVAGVSGVAVGMTARELPLDNGSHGYAGRRLDTIASNDEISSLQSTPASCHSRSASFKTGVGRVTFTDAMRQTSLPNADTDTETADNELDWRAAGGGHGDCTPSEIDVDGTSVEMRRKHAHGQKQQPEPNIDFELDVKVLVNSGKCVLHTKENNSGEERAGYTAAGAAASSVKTHKRERSIGNDWGSPTPSRRQRDKSKLRYNANAHNNALLADLTIFHIPGLDVKLHYQSRTLPEPQELQHTPSTGGSATAASSFGHLRRLGNKRATLSAWMTLQSIPEETIISPHILEFLEQTLEPIPSRQANNNSVPVTPSHQAAVNLDILPANYATYASFPVDVIVYFHMQPSTFRFSCLPVSRVECMLQLPSLDIVFSSKRSVDEEQQQQQQQQQQQHNSQSHAEQPLPTGGLSVTGCLADFNVYIFHPYGGKKTSKETQFSPLSDSERKDSLSINVEFVKFHITRCRKVYIEPLPSSKRALDQSRAVIRFSTIVDIGSASFKYDMRRLTEILAFPKAWYRRRIVRRLFLGDLSVHQQQQQQQQQQAGCETPTGVPPATPTPSEGRSKDKLRLDFDTQPQSATPALQPLGHYGAVRKLKSLGKSSSAESSGTPPSEKNQITAWETLVIFAVNFTKLNVQMNIGNVCGNVVWLTKDFRSDGRLSIGSTGYKNMYAGIYLGGSALDAKGGIVGGSFEVNKINKRFHIKEEAGMEPYHTLGLSFMALELRLDYMGTSVLMTRISTFAAAMKDEWRTAAQAAACGKDQPRALIFIHGDLSWDQLQIMISKSTTADLMKMYFKLEEFFTQQFKSSKRVFSSLEPRLQDRTASIKRRQQLKKKPNGELPSAAGAAAPGGAAAGSNYNGVDNTDARHHRHWQKPLAQAIGLVVPSLVTRLPRHGNVLGGTVELRGQNISLACFHGINFKSKAWALFSLKSPSINFATEARQLEDSSEVLVTQTLTSCLGQTTEVQQQQNHSMAIVSRITRNIIFPPQFKTLNEWFHYAFANSEIDAVDRFPMLECEREIASNSIERTRASGSSSAAKSQEHNHNREVIFALPSLQLHFKTEHKQGPTTPEPSVLLIAESKPEVLCSFITEFDDHIFVTVDADAFFFLHDLITSYVTEKEKVLGAQSARAASPNLSQKANLKPYLTDDILKEKKSGSNTNLTVQGKQMSGSKSSLEPLQGSLTSLANQTNTATSNATTTTMTTATGTSTVTAITTTTTSTTSATTTTATTPSTSTANTTTAGDVKDGGAQAKPGADGTAQLPSFDIESFVRDWRHFECQTWHLEPTVRLLSWAGKSIEPYGVDYILNKLGFSHARTTIPKWLQRGFMDPLDKVEALIMLQLLMMVRENKSDAGNAKQQQQQQQNHRPSAN</sequence>
<keyword evidence="2" id="KW-0472">Membrane</keyword>
<feature type="region of interest" description="Disordered" evidence="1">
    <location>
        <begin position="2555"/>
        <end position="2581"/>
    </location>
</feature>
<feature type="region of interest" description="Disordered" evidence="1">
    <location>
        <begin position="1340"/>
        <end position="1429"/>
    </location>
</feature>
<feature type="compositionally biased region" description="Basic residues" evidence="1">
    <location>
        <begin position="2471"/>
        <end position="2482"/>
    </location>
</feature>
<feature type="region of interest" description="Disordered" evidence="1">
    <location>
        <begin position="3120"/>
        <end position="3199"/>
    </location>
</feature>
<proteinExistence type="predicted"/>
<dbReference type="SMART" id="SM01220">
    <property type="entry name" value="FSA_C"/>
    <property type="match status" value="1"/>
</dbReference>
<evidence type="ECO:0000259" key="3">
    <source>
        <dbReference type="SMART" id="SM01220"/>
    </source>
</evidence>
<feature type="non-terminal residue" evidence="4">
    <location>
        <position position="1"/>
    </location>
</feature>
<dbReference type="Pfam" id="PF25039">
    <property type="entry name" value="BLTP1_M"/>
    <property type="match status" value="4"/>
</dbReference>
<dbReference type="Proteomes" id="UP001200034">
    <property type="component" value="Unassembled WGS sequence"/>
</dbReference>
<feature type="region of interest" description="Disordered" evidence="1">
    <location>
        <begin position="4207"/>
        <end position="4233"/>
    </location>
</feature>
<dbReference type="Pfam" id="PF20413">
    <property type="entry name" value="BLTP1_N"/>
    <property type="match status" value="1"/>
</dbReference>
<comment type="caution">
    <text evidence="4">The sequence shown here is derived from an EMBL/GenBank/DDBJ whole genome shotgun (WGS) entry which is preliminary data.</text>
</comment>
<feature type="transmembrane region" description="Helical" evidence="2">
    <location>
        <begin position="41"/>
        <end position="60"/>
    </location>
</feature>
<feature type="compositionally biased region" description="Low complexity" evidence="1">
    <location>
        <begin position="1075"/>
        <end position="1088"/>
    </location>
</feature>
<accession>A0AAD4PMZ5</accession>
<dbReference type="InterPro" id="IPR033616">
    <property type="entry name" value="BLTP1"/>
</dbReference>
<feature type="region of interest" description="Disordered" evidence="1">
    <location>
        <begin position="1550"/>
        <end position="1569"/>
    </location>
</feature>
<dbReference type="InterPro" id="IPR056742">
    <property type="entry name" value="BLTP1_C"/>
</dbReference>
<feature type="compositionally biased region" description="Polar residues" evidence="1">
    <location>
        <begin position="1552"/>
        <end position="1565"/>
    </location>
</feature>
<keyword evidence="5" id="KW-1185">Reference proteome</keyword>
<evidence type="ECO:0000313" key="5">
    <source>
        <dbReference type="Proteomes" id="UP001200034"/>
    </source>
</evidence>
<feature type="region of interest" description="Disordered" evidence="1">
    <location>
        <begin position="4651"/>
        <end position="4693"/>
    </location>
</feature>
<feature type="compositionally biased region" description="Polar residues" evidence="1">
    <location>
        <begin position="1342"/>
        <end position="1358"/>
    </location>
</feature>
<feature type="compositionally biased region" description="Polar residues" evidence="1">
    <location>
        <begin position="2458"/>
        <end position="2470"/>
    </location>
</feature>
<dbReference type="InterPro" id="IPR056741">
    <property type="entry name" value="BLTP1_M"/>
</dbReference>
<evidence type="ECO:0000256" key="2">
    <source>
        <dbReference type="SAM" id="Phobius"/>
    </source>
</evidence>
<keyword evidence="2" id="KW-0812">Transmembrane</keyword>
<feature type="compositionally biased region" description="Basic and acidic residues" evidence="1">
    <location>
        <begin position="1125"/>
        <end position="1150"/>
    </location>
</feature>
<feature type="compositionally biased region" description="Low complexity" evidence="1">
    <location>
        <begin position="3160"/>
        <end position="3171"/>
    </location>
</feature>
<dbReference type="GO" id="GO:0048488">
    <property type="term" value="P:synaptic vesicle endocytosis"/>
    <property type="evidence" value="ECO:0007669"/>
    <property type="project" value="TreeGrafter"/>
</dbReference>
<dbReference type="EMBL" id="JAJJHW010001127">
    <property type="protein sequence ID" value="KAH8377519.1"/>
    <property type="molecule type" value="Genomic_DNA"/>
</dbReference>
<feature type="region of interest" description="Disordered" evidence="1">
    <location>
        <begin position="1074"/>
        <end position="1151"/>
    </location>
</feature>
<dbReference type="PANTHER" id="PTHR31640:SF1">
    <property type="entry name" value="BRIDGE-LIKE LIPID TRANSFER PROTEIN FAMILY MEMBER 1"/>
    <property type="match status" value="1"/>
</dbReference>
<dbReference type="GO" id="GO:0098793">
    <property type="term" value="C:presynapse"/>
    <property type="evidence" value="ECO:0007669"/>
    <property type="project" value="GOC"/>
</dbReference>
<feature type="region of interest" description="Disordered" evidence="1">
    <location>
        <begin position="2850"/>
        <end position="2880"/>
    </location>
</feature>
<gene>
    <name evidence="4" type="ORF">KR093_005808</name>
</gene>
<feature type="region of interest" description="Disordered" evidence="1">
    <location>
        <begin position="2452"/>
        <end position="2494"/>
    </location>
</feature>
<evidence type="ECO:0000256" key="1">
    <source>
        <dbReference type="SAM" id="MobiDB-lite"/>
    </source>
</evidence>
<keyword evidence="2" id="KW-1133">Transmembrane helix</keyword>
<dbReference type="Pfam" id="PF25040">
    <property type="entry name" value="BLTP1_C"/>
    <property type="match status" value="6"/>
</dbReference>
<feature type="region of interest" description="Disordered" evidence="1">
    <location>
        <begin position="4984"/>
        <end position="5006"/>
    </location>
</feature>
<dbReference type="InterPro" id="IPR047104">
    <property type="entry name" value="BLTP1_N"/>
</dbReference>
<feature type="compositionally biased region" description="Polar residues" evidence="1">
    <location>
        <begin position="3120"/>
        <end position="3130"/>
    </location>
</feature>
<feature type="compositionally biased region" description="Low complexity" evidence="1">
    <location>
        <begin position="5044"/>
        <end position="5069"/>
    </location>
</feature>